<gene>
    <name evidence="1" type="ORF">MILVUS5_LOCUS13946</name>
</gene>
<proteinExistence type="predicted"/>
<evidence type="ECO:0000313" key="2">
    <source>
        <dbReference type="Proteomes" id="UP001177021"/>
    </source>
</evidence>
<dbReference type="EMBL" id="CASHSV030000055">
    <property type="protein sequence ID" value="CAJ2644998.1"/>
    <property type="molecule type" value="Genomic_DNA"/>
</dbReference>
<evidence type="ECO:0000313" key="1">
    <source>
        <dbReference type="EMBL" id="CAJ2644998.1"/>
    </source>
</evidence>
<organism evidence="1 2">
    <name type="scientific">Trifolium pratense</name>
    <name type="common">Red clover</name>
    <dbReference type="NCBI Taxonomy" id="57577"/>
    <lineage>
        <taxon>Eukaryota</taxon>
        <taxon>Viridiplantae</taxon>
        <taxon>Streptophyta</taxon>
        <taxon>Embryophyta</taxon>
        <taxon>Tracheophyta</taxon>
        <taxon>Spermatophyta</taxon>
        <taxon>Magnoliopsida</taxon>
        <taxon>eudicotyledons</taxon>
        <taxon>Gunneridae</taxon>
        <taxon>Pentapetalae</taxon>
        <taxon>rosids</taxon>
        <taxon>fabids</taxon>
        <taxon>Fabales</taxon>
        <taxon>Fabaceae</taxon>
        <taxon>Papilionoideae</taxon>
        <taxon>50 kb inversion clade</taxon>
        <taxon>NPAAA clade</taxon>
        <taxon>Hologalegina</taxon>
        <taxon>IRL clade</taxon>
        <taxon>Trifolieae</taxon>
        <taxon>Trifolium</taxon>
    </lineage>
</organism>
<comment type="caution">
    <text evidence="1">The sequence shown here is derived from an EMBL/GenBank/DDBJ whole genome shotgun (WGS) entry which is preliminary data.</text>
</comment>
<dbReference type="Proteomes" id="UP001177021">
    <property type="component" value="Unassembled WGS sequence"/>
</dbReference>
<keyword evidence="2" id="KW-1185">Reference proteome</keyword>
<protein>
    <submittedName>
        <fullName evidence="1">Uncharacterized protein</fullName>
    </submittedName>
</protein>
<accession>A0ACB0JLZ4</accession>
<sequence length="258" mass="28811">MHEKKLYAIEEPHPDPEEEPAPNAPKAQRDAYQKRLDDALDAKCLMLATMTSELQKQHEEMNAFDMIEHLKTLYQEQARIERFEVSKALFQAKLSEGSPVSPHVLKMIGYVGNLTRLGFPLGDELATDLILQSLPESFNQFVLNFTMSDMEKTLPQLLSMLRQAEQNLKSKGKSNHVLMIGKGNHKKGNKGKGNKGKGNEVVKPKSAPQALKPTGGIAKEGKCFHCNKTGHWKRNCPKYLEDKKNGIESSNSAGTAKE</sequence>
<name>A0ACB0JLZ4_TRIPR</name>
<reference evidence="1" key="1">
    <citation type="submission" date="2023-10" db="EMBL/GenBank/DDBJ databases">
        <authorList>
            <person name="Rodriguez Cubillos JULIANA M."/>
            <person name="De Vega J."/>
        </authorList>
    </citation>
    <scope>NUCLEOTIDE SEQUENCE</scope>
</reference>